<gene>
    <name evidence="2" type="ORF">EZV62_013197</name>
</gene>
<sequence length="255" mass="28603">MRLAFLLTRNRARADCMASLRSVRNFSSSPANEISYKSEFTSKVSSKIKKIIQSSEPQSVPTTNIGNNNPPVVDHADTKEVSGEEGKSTSEAGSTYEAGSNQEERRKVKALLSQQKIPKAIEGPNKLPDNLTTEQKHDMLEMALGTIILNLTDNVLREVNDETSACNVWKKQESLYLTKSLTNKIYLKERLFSFKMDPSKALSQKLDEFKKMTIELANVGENEKLSDENEAIILLNSLPESFRDVKAAWQDFPLT</sequence>
<name>A0A5C7HYE7_9ROSI</name>
<protein>
    <submittedName>
        <fullName evidence="2">Uncharacterized protein</fullName>
    </submittedName>
</protein>
<accession>A0A5C7HYE7</accession>
<evidence type="ECO:0000313" key="2">
    <source>
        <dbReference type="EMBL" id="TXG61834.1"/>
    </source>
</evidence>
<proteinExistence type="predicted"/>
<dbReference type="EMBL" id="VAHF01000005">
    <property type="protein sequence ID" value="TXG61834.1"/>
    <property type="molecule type" value="Genomic_DNA"/>
</dbReference>
<keyword evidence="3" id="KW-1185">Reference proteome</keyword>
<feature type="compositionally biased region" description="Basic and acidic residues" evidence="1">
    <location>
        <begin position="74"/>
        <end position="88"/>
    </location>
</feature>
<organism evidence="2 3">
    <name type="scientific">Acer yangbiense</name>
    <dbReference type="NCBI Taxonomy" id="1000413"/>
    <lineage>
        <taxon>Eukaryota</taxon>
        <taxon>Viridiplantae</taxon>
        <taxon>Streptophyta</taxon>
        <taxon>Embryophyta</taxon>
        <taxon>Tracheophyta</taxon>
        <taxon>Spermatophyta</taxon>
        <taxon>Magnoliopsida</taxon>
        <taxon>eudicotyledons</taxon>
        <taxon>Gunneridae</taxon>
        <taxon>Pentapetalae</taxon>
        <taxon>rosids</taxon>
        <taxon>malvids</taxon>
        <taxon>Sapindales</taxon>
        <taxon>Sapindaceae</taxon>
        <taxon>Hippocastanoideae</taxon>
        <taxon>Acereae</taxon>
        <taxon>Acer</taxon>
    </lineage>
</organism>
<dbReference type="Proteomes" id="UP000323000">
    <property type="component" value="Chromosome 5"/>
</dbReference>
<comment type="caution">
    <text evidence="2">The sequence shown here is derived from an EMBL/GenBank/DDBJ whole genome shotgun (WGS) entry which is preliminary data.</text>
</comment>
<reference evidence="3" key="1">
    <citation type="journal article" date="2019" name="Gigascience">
        <title>De novo genome assembly of the endangered Acer yangbiense, a plant species with extremely small populations endemic to Yunnan Province, China.</title>
        <authorList>
            <person name="Yang J."/>
            <person name="Wariss H.M."/>
            <person name="Tao L."/>
            <person name="Zhang R."/>
            <person name="Yun Q."/>
            <person name="Hollingsworth P."/>
            <person name="Dao Z."/>
            <person name="Luo G."/>
            <person name="Guo H."/>
            <person name="Ma Y."/>
            <person name="Sun W."/>
        </authorList>
    </citation>
    <scope>NUCLEOTIDE SEQUENCE [LARGE SCALE GENOMIC DNA]</scope>
    <source>
        <strain evidence="3">cv. Malutang</strain>
    </source>
</reference>
<evidence type="ECO:0000313" key="3">
    <source>
        <dbReference type="Proteomes" id="UP000323000"/>
    </source>
</evidence>
<dbReference type="AlphaFoldDB" id="A0A5C7HYE7"/>
<feature type="region of interest" description="Disordered" evidence="1">
    <location>
        <begin position="53"/>
        <end position="106"/>
    </location>
</feature>
<evidence type="ECO:0000256" key="1">
    <source>
        <dbReference type="SAM" id="MobiDB-lite"/>
    </source>
</evidence>
<feature type="compositionally biased region" description="Polar residues" evidence="1">
    <location>
        <begin position="56"/>
        <end position="70"/>
    </location>
</feature>
<dbReference type="OrthoDB" id="7478066at2759"/>
<feature type="compositionally biased region" description="Polar residues" evidence="1">
    <location>
        <begin position="89"/>
        <end position="101"/>
    </location>
</feature>
<dbReference type="Pfam" id="PF14223">
    <property type="entry name" value="Retrotran_gag_2"/>
    <property type="match status" value="1"/>
</dbReference>